<feature type="region of interest" description="Head domain (RuvB-H)" evidence="9">
    <location>
        <begin position="256"/>
        <end position="333"/>
    </location>
</feature>
<feature type="binding site" evidence="9">
    <location>
        <position position="22"/>
    </location>
    <ligand>
        <name>ATP</name>
        <dbReference type="ChEBI" id="CHEBI:30616"/>
    </ligand>
</feature>
<feature type="binding site" evidence="9">
    <location>
        <position position="182"/>
    </location>
    <ligand>
        <name>ATP</name>
        <dbReference type="ChEBI" id="CHEBI:30616"/>
    </ligand>
</feature>
<dbReference type="Pfam" id="PF05491">
    <property type="entry name" value="WHD_RuvB"/>
    <property type="match status" value="1"/>
</dbReference>
<evidence type="ECO:0000256" key="7">
    <source>
        <dbReference type="ARBA" id="ARBA00023172"/>
    </source>
</evidence>
<dbReference type="Gene3D" id="1.10.8.60">
    <property type="match status" value="1"/>
</dbReference>
<dbReference type="GO" id="GO:0005524">
    <property type="term" value="F:ATP binding"/>
    <property type="evidence" value="ECO:0007669"/>
    <property type="project" value="UniProtKB-UniRule"/>
</dbReference>
<protein>
    <recommendedName>
        <fullName evidence="9">Holliday junction branch migration complex subunit RuvB</fullName>
        <ecNumber evidence="9">3.6.4.-</ecNumber>
    </recommendedName>
</protein>
<evidence type="ECO:0000256" key="6">
    <source>
        <dbReference type="ARBA" id="ARBA00023125"/>
    </source>
</evidence>
<comment type="subunit">
    <text evidence="9">Homohexamer. Forms an RuvA(8)-RuvB(12)-Holliday junction (HJ) complex. HJ DNA is sandwiched between 2 RuvA tetramers; dsDNA enters through RuvA and exits via RuvB. An RuvB hexamer assembles on each DNA strand where it exits the tetramer. Each RuvB hexamer is contacted by two RuvA subunits (via domain III) on 2 adjacent RuvB subunits; this complex drives branch migration. In the full resolvosome a probable DNA-RuvA(4)-RuvB(12)-RuvC(2) complex forms which resolves the HJ.</text>
</comment>
<keyword evidence="3 9" id="KW-0227">DNA damage</keyword>
<keyword evidence="4 9" id="KW-0378">Hydrolase</keyword>
<accession>A0A8J3FER4</accession>
<evidence type="ECO:0000256" key="1">
    <source>
        <dbReference type="ARBA" id="ARBA00022490"/>
    </source>
</evidence>
<dbReference type="InterPro" id="IPR004605">
    <property type="entry name" value="DNA_helicase_Holl-junc_RuvB"/>
</dbReference>
<feature type="binding site" evidence="9">
    <location>
        <position position="67"/>
    </location>
    <ligand>
        <name>Mg(2+)</name>
        <dbReference type="ChEBI" id="CHEBI:18420"/>
    </ligand>
</feature>
<feature type="binding site" evidence="9">
    <location>
        <position position="67"/>
    </location>
    <ligand>
        <name>ATP</name>
        <dbReference type="ChEBI" id="CHEBI:30616"/>
    </ligand>
</feature>
<reference evidence="11" key="1">
    <citation type="journal article" date="2014" name="Int. J. Syst. Evol. Microbiol.">
        <title>Complete genome sequence of Corynebacterium casei LMG S-19264T (=DSM 44701T), isolated from a smear-ripened cheese.</title>
        <authorList>
            <consortium name="US DOE Joint Genome Institute (JGI-PGF)"/>
            <person name="Walter F."/>
            <person name="Albersmeier A."/>
            <person name="Kalinowski J."/>
            <person name="Ruckert C."/>
        </authorList>
    </citation>
    <scope>NUCLEOTIDE SEQUENCE</scope>
    <source>
        <strain evidence="11">JCM 14719</strain>
    </source>
</reference>
<reference evidence="11" key="2">
    <citation type="submission" date="2020-09" db="EMBL/GenBank/DDBJ databases">
        <authorList>
            <person name="Sun Q."/>
            <person name="Ohkuma M."/>
        </authorList>
    </citation>
    <scope>NUCLEOTIDE SEQUENCE</scope>
    <source>
        <strain evidence="11">JCM 14719</strain>
    </source>
</reference>
<gene>
    <name evidence="9 11" type="primary">ruvB</name>
    <name evidence="11" type="ORF">GCM10007043_14600</name>
</gene>
<dbReference type="SUPFAM" id="SSF46785">
    <property type="entry name" value="Winged helix' DNA-binding domain"/>
    <property type="match status" value="1"/>
</dbReference>
<feature type="binding site" evidence="9">
    <location>
        <position position="316"/>
    </location>
    <ligand>
        <name>DNA</name>
        <dbReference type="ChEBI" id="CHEBI:16991"/>
    </ligand>
</feature>
<feature type="region of interest" description="Small ATPAse domain (RuvB-S)" evidence="9">
    <location>
        <begin position="183"/>
        <end position="253"/>
    </location>
</feature>
<keyword evidence="11" id="KW-0347">Helicase</keyword>
<feature type="binding site" evidence="9">
    <location>
        <position position="311"/>
    </location>
    <ligand>
        <name>DNA</name>
        <dbReference type="ChEBI" id="CHEBI:16991"/>
    </ligand>
</feature>
<keyword evidence="6 9" id="KW-0238">DNA-binding</keyword>
<dbReference type="GO" id="GO:0005737">
    <property type="term" value="C:cytoplasm"/>
    <property type="evidence" value="ECO:0007669"/>
    <property type="project" value="UniProtKB-SubCell"/>
</dbReference>
<feature type="binding site" evidence="9">
    <location>
        <position position="66"/>
    </location>
    <ligand>
        <name>ATP</name>
        <dbReference type="ChEBI" id="CHEBI:30616"/>
    </ligand>
</feature>
<dbReference type="InterPro" id="IPR041445">
    <property type="entry name" value="AAA_lid_4"/>
</dbReference>
<dbReference type="CDD" id="cd00009">
    <property type="entry name" value="AAA"/>
    <property type="match status" value="1"/>
</dbReference>
<evidence type="ECO:0000256" key="5">
    <source>
        <dbReference type="ARBA" id="ARBA00022840"/>
    </source>
</evidence>
<comment type="function">
    <text evidence="9">The RuvA-RuvB-RuvC complex processes Holliday junction (HJ) DNA during genetic recombination and DNA repair, while the RuvA-RuvB complex plays an important role in the rescue of blocked DNA replication forks via replication fork reversal (RFR). RuvA specifically binds to HJ cruciform DNA, conferring on it an open structure. The RuvB hexamer acts as an ATP-dependent pump, pulling dsDNA into and through the RuvAB complex. RuvB forms 2 homohexamers on either side of HJ DNA bound by 1 or 2 RuvA tetramers; 4 subunits per hexamer contact DNA at a time. Coordinated motions by a converter formed by DNA-disengaged RuvB subunits stimulates ATP hydrolysis and nucleotide exchange. Immobilization of the converter enables RuvB to convert the ATP-contained energy into a lever motion, pulling 2 nucleotides of DNA out of the RuvA tetramer per ATP hydrolyzed, thus driving DNA branch migration. The RuvB motors rotate together with the DNA substrate, which together with the progressing nucleotide cycle form the mechanistic basis for DNA recombination by continuous HJ branch migration. Branch migration allows RuvC to scan DNA until it finds its consensus sequence, where it cleaves and resolves cruciform DNA.</text>
</comment>
<dbReference type="InterPro" id="IPR027417">
    <property type="entry name" value="P-loop_NTPase"/>
</dbReference>
<feature type="region of interest" description="Large ATPase domain (RuvB-L)" evidence="9">
    <location>
        <begin position="2"/>
        <end position="182"/>
    </location>
</feature>
<comment type="similarity">
    <text evidence="9">Belongs to the RuvB family.</text>
</comment>
<evidence type="ECO:0000256" key="3">
    <source>
        <dbReference type="ARBA" id="ARBA00022763"/>
    </source>
</evidence>
<dbReference type="NCBIfam" id="TIGR00635">
    <property type="entry name" value="ruvB"/>
    <property type="match status" value="1"/>
</dbReference>
<dbReference type="GO" id="GO:0016787">
    <property type="term" value="F:hydrolase activity"/>
    <property type="evidence" value="ECO:0007669"/>
    <property type="project" value="UniProtKB-KW"/>
</dbReference>
<dbReference type="GO" id="GO:0006281">
    <property type="term" value="P:DNA repair"/>
    <property type="evidence" value="ECO:0007669"/>
    <property type="project" value="UniProtKB-UniRule"/>
</dbReference>
<proteinExistence type="inferred from homology"/>
<dbReference type="PANTHER" id="PTHR42848">
    <property type="match status" value="1"/>
</dbReference>
<dbReference type="SMART" id="SM00382">
    <property type="entry name" value="AAA"/>
    <property type="match status" value="1"/>
</dbReference>
<keyword evidence="5 9" id="KW-0067">ATP-binding</keyword>
<comment type="subcellular location">
    <subcellularLocation>
        <location evidence="9">Cytoplasm</location>
    </subcellularLocation>
</comment>
<dbReference type="InterPro" id="IPR036390">
    <property type="entry name" value="WH_DNA-bd_sf"/>
</dbReference>
<dbReference type="GO" id="GO:0000400">
    <property type="term" value="F:four-way junction DNA binding"/>
    <property type="evidence" value="ECO:0007669"/>
    <property type="project" value="UniProtKB-UniRule"/>
</dbReference>
<comment type="caution">
    <text evidence="9">Lacks conserved residue(s) required for the propagation of feature annotation.</text>
</comment>
<evidence type="ECO:0000256" key="8">
    <source>
        <dbReference type="ARBA" id="ARBA00023204"/>
    </source>
</evidence>
<dbReference type="FunFam" id="3.40.50.300:FF:000073">
    <property type="entry name" value="Holliday junction ATP-dependent DNA helicase RuvB"/>
    <property type="match status" value="1"/>
</dbReference>
<keyword evidence="2 9" id="KW-0547">Nucleotide-binding</keyword>
<dbReference type="RefSeq" id="WP_188817401.1">
    <property type="nucleotide sequence ID" value="NZ_BMOF01000027.1"/>
</dbReference>
<evidence type="ECO:0000259" key="10">
    <source>
        <dbReference type="SMART" id="SM00382"/>
    </source>
</evidence>
<dbReference type="Pfam" id="PF05496">
    <property type="entry name" value="RuvB_N"/>
    <property type="match status" value="1"/>
</dbReference>
<dbReference type="PANTHER" id="PTHR42848:SF1">
    <property type="entry name" value="HOLLIDAY JUNCTION BRANCH MIGRATION COMPLEX SUBUNIT RUVB"/>
    <property type="match status" value="1"/>
</dbReference>
<dbReference type="Gene3D" id="1.10.10.10">
    <property type="entry name" value="Winged helix-like DNA-binding domain superfamily/Winged helix DNA-binding domain"/>
    <property type="match status" value="1"/>
</dbReference>
<feature type="binding site" evidence="9">
    <location>
        <begin position="129"/>
        <end position="131"/>
    </location>
    <ligand>
        <name>ATP</name>
        <dbReference type="ChEBI" id="CHEBI:30616"/>
    </ligand>
</feature>
<dbReference type="NCBIfam" id="NF000868">
    <property type="entry name" value="PRK00080.1"/>
    <property type="match status" value="1"/>
</dbReference>
<dbReference type="Proteomes" id="UP000637720">
    <property type="component" value="Unassembled WGS sequence"/>
</dbReference>
<comment type="domain">
    <text evidence="9">Has 3 domains, the large (RuvB-L) and small ATPase (RuvB-S) domains and the C-terminal head (RuvB-H) domain. The head domain binds DNA, while the ATPase domains jointly bind ATP, ADP or are empty depending on the state of the subunit in the translocation cycle. During a single DNA translocation step the structure of each domain remains the same, but their relative positions change.</text>
</comment>
<dbReference type="GO" id="GO:0048476">
    <property type="term" value="C:Holliday junction resolvase complex"/>
    <property type="evidence" value="ECO:0007669"/>
    <property type="project" value="UniProtKB-UniRule"/>
</dbReference>
<keyword evidence="1 9" id="KW-0963">Cytoplasm</keyword>
<feature type="domain" description="AAA+ ATPase" evidence="10">
    <location>
        <begin position="52"/>
        <end position="183"/>
    </location>
</feature>
<evidence type="ECO:0000256" key="4">
    <source>
        <dbReference type="ARBA" id="ARBA00022801"/>
    </source>
</evidence>
<organism evidence="11 12">
    <name type="scientific">Calditerricola satsumensis</name>
    <dbReference type="NCBI Taxonomy" id="373054"/>
    <lineage>
        <taxon>Bacteria</taxon>
        <taxon>Bacillati</taxon>
        <taxon>Bacillota</taxon>
        <taxon>Bacilli</taxon>
        <taxon>Bacillales</taxon>
        <taxon>Bacillaceae</taxon>
        <taxon>Calditerricola</taxon>
    </lineage>
</organism>
<evidence type="ECO:0000313" key="11">
    <source>
        <dbReference type="EMBL" id="GGK01626.1"/>
    </source>
</evidence>
<keyword evidence="7 9" id="KW-0233">DNA recombination</keyword>
<name>A0A8J3FER4_9BACI</name>
<evidence type="ECO:0000313" key="12">
    <source>
        <dbReference type="Proteomes" id="UP000637720"/>
    </source>
</evidence>
<dbReference type="InterPro" id="IPR036388">
    <property type="entry name" value="WH-like_DNA-bd_sf"/>
</dbReference>
<dbReference type="SUPFAM" id="SSF52540">
    <property type="entry name" value="P-loop containing nucleoside triphosphate hydrolases"/>
    <property type="match status" value="1"/>
</dbReference>
<dbReference type="GO" id="GO:0006310">
    <property type="term" value="P:DNA recombination"/>
    <property type="evidence" value="ECO:0007669"/>
    <property type="project" value="UniProtKB-UniRule"/>
</dbReference>
<keyword evidence="8 9" id="KW-0234">DNA repair</keyword>
<comment type="caution">
    <text evidence="11">The sequence shown here is derived from an EMBL/GenBank/DDBJ whole genome shotgun (WGS) entry which is preliminary data.</text>
</comment>
<sequence>MEERIISAHLAPEDAAVEYSLRPRFLSEYIGQERVKENLRVFIEAAKMRREALDHVLLYGPPGLGKTTLSVIIANELGVNLRATSGPAIERPGDLAAILTNLEEGDVLFIDEIHRLPRAVEEVLYPAMEDFALDIIIGKGPSARSVRLDLPPFTLIGATTRAGLLSSPLRDRFGVVVRLEYYTEDELVLILLRAADILGVRLREDGAREIARRARGTPRVANRLLKRVRDFAQVSGDGVITGAVARDALERMQVDPMGLDAIDRKLLLSIIDTFGGGPVGLETMAATIGEEPHTIEDVYEPYLLQIGFLQRTPRGRVATPLAYQHFRREVPRT</sequence>
<feature type="binding site" evidence="9">
    <location>
        <position position="172"/>
    </location>
    <ligand>
        <name>ATP</name>
        <dbReference type="ChEBI" id="CHEBI:30616"/>
    </ligand>
</feature>
<dbReference type="InterPro" id="IPR003593">
    <property type="entry name" value="AAA+_ATPase"/>
</dbReference>
<feature type="binding site" evidence="9">
    <location>
        <position position="68"/>
    </location>
    <ligand>
        <name>ATP</name>
        <dbReference type="ChEBI" id="CHEBI:30616"/>
    </ligand>
</feature>
<feature type="binding site" evidence="9">
    <location>
        <position position="21"/>
    </location>
    <ligand>
        <name>ATP</name>
        <dbReference type="ChEBI" id="CHEBI:30616"/>
    </ligand>
</feature>
<dbReference type="AlphaFoldDB" id="A0A8J3FER4"/>
<dbReference type="GO" id="GO:0009378">
    <property type="term" value="F:four-way junction helicase activity"/>
    <property type="evidence" value="ECO:0007669"/>
    <property type="project" value="InterPro"/>
</dbReference>
<dbReference type="EMBL" id="BMOF01000027">
    <property type="protein sequence ID" value="GGK01626.1"/>
    <property type="molecule type" value="Genomic_DNA"/>
</dbReference>
<evidence type="ECO:0000256" key="9">
    <source>
        <dbReference type="HAMAP-Rule" id="MF_00016"/>
    </source>
</evidence>
<dbReference type="HAMAP" id="MF_00016">
    <property type="entry name" value="DNA_HJ_migration_RuvB"/>
    <property type="match status" value="1"/>
</dbReference>
<evidence type="ECO:0000256" key="2">
    <source>
        <dbReference type="ARBA" id="ARBA00022741"/>
    </source>
</evidence>
<feature type="binding site" evidence="9">
    <location>
        <position position="63"/>
    </location>
    <ligand>
        <name>ATP</name>
        <dbReference type="ChEBI" id="CHEBI:30616"/>
    </ligand>
</feature>
<comment type="catalytic activity">
    <reaction evidence="9">
        <text>ATP + H2O = ADP + phosphate + H(+)</text>
        <dbReference type="Rhea" id="RHEA:13065"/>
        <dbReference type="ChEBI" id="CHEBI:15377"/>
        <dbReference type="ChEBI" id="CHEBI:15378"/>
        <dbReference type="ChEBI" id="CHEBI:30616"/>
        <dbReference type="ChEBI" id="CHEBI:43474"/>
        <dbReference type="ChEBI" id="CHEBI:456216"/>
    </reaction>
</comment>
<dbReference type="EC" id="3.6.4.-" evidence="9"/>
<dbReference type="Pfam" id="PF17864">
    <property type="entry name" value="AAA_lid_4"/>
    <property type="match status" value="1"/>
</dbReference>
<keyword evidence="12" id="KW-1185">Reference proteome</keyword>
<feature type="binding site" evidence="9">
    <location>
        <position position="219"/>
    </location>
    <ligand>
        <name>ATP</name>
        <dbReference type="ChEBI" id="CHEBI:30616"/>
    </ligand>
</feature>
<dbReference type="InterPro" id="IPR008823">
    <property type="entry name" value="RuvB_wg_C"/>
</dbReference>
<dbReference type="InterPro" id="IPR008824">
    <property type="entry name" value="RuvB-like_N"/>
</dbReference>
<dbReference type="Gene3D" id="3.40.50.300">
    <property type="entry name" value="P-loop containing nucleotide triphosphate hydrolases"/>
    <property type="match status" value="1"/>
</dbReference>